<keyword evidence="2" id="KW-0812">Transmembrane</keyword>
<name>Q4SXD3_TETNG</name>
<sequence length="112" mass="12156">MSSGQQWVLVEMVQAFYEAPAYHLILEGILILWIFRLLFSKTYKLHESSKLTEKVEAGPARPGPARPRPLRQAFILLFLCPAGEGGADRGVAAGASGGSSVQTPAQVRPGHR</sequence>
<dbReference type="EMBL" id="CAAE01012471">
    <property type="protein sequence ID" value="CAF94699.1"/>
    <property type="molecule type" value="Genomic_DNA"/>
</dbReference>
<dbReference type="KEGG" id="tng:GSTEN00010911G001"/>
<organism evidence="3">
    <name type="scientific">Tetraodon nigroviridis</name>
    <name type="common">Spotted green pufferfish</name>
    <name type="synonym">Chelonodon nigroviridis</name>
    <dbReference type="NCBI Taxonomy" id="99883"/>
    <lineage>
        <taxon>Eukaryota</taxon>
        <taxon>Metazoa</taxon>
        <taxon>Chordata</taxon>
        <taxon>Craniata</taxon>
        <taxon>Vertebrata</taxon>
        <taxon>Euteleostomi</taxon>
        <taxon>Actinopterygii</taxon>
        <taxon>Neopterygii</taxon>
        <taxon>Teleostei</taxon>
        <taxon>Neoteleostei</taxon>
        <taxon>Acanthomorphata</taxon>
        <taxon>Eupercaria</taxon>
        <taxon>Tetraodontiformes</taxon>
        <taxon>Tetradontoidea</taxon>
        <taxon>Tetraodontidae</taxon>
        <taxon>Tetraodon</taxon>
    </lineage>
</organism>
<feature type="region of interest" description="Disordered" evidence="1">
    <location>
        <begin position="91"/>
        <end position="112"/>
    </location>
</feature>
<keyword evidence="2" id="KW-0472">Membrane</keyword>
<dbReference type="AlphaFoldDB" id="Q4SXD3"/>
<gene>
    <name evidence="3" type="ORF">GSTENG00010911001</name>
</gene>
<accession>Q4SXD3</accession>
<feature type="non-terminal residue" evidence="3">
    <location>
        <position position="112"/>
    </location>
</feature>
<reference evidence="3" key="1">
    <citation type="journal article" date="2004" name="Nature">
        <title>Genome duplication in the teleost fish Tetraodon nigroviridis reveals the early vertebrate proto-karyotype.</title>
        <authorList>
            <person name="Jaillon O."/>
            <person name="Aury J.-M."/>
            <person name="Brunet F."/>
            <person name="Petit J.-L."/>
            <person name="Stange-Thomann N."/>
            <person name="Mauceli E."/>
            <person name="Bouneau L."/>
            <person name="Fischer C."/>
            <person name="Ozouf-Costaz C."/>
            <person name="Bernot A."/>
            <person name="Nicaud S."/>
            <person name="Jaffe D."/>
            <person name="Fisher S."/>
            <person name="Lutfalla G."/>
            <person name="Dossat C."/>
            <person name="Segurens B."/>
            <person name="Dasilva C."/>
            <person name="Salanoubat M."/>
            <person name="Levy M."/>
            <person name="Boudet N."/>
            <person name="Castellano S."/>
            <person name="Anthouard V."/>
            <person name="Jubin C."/>
            <person name="Castelli V."/>
            <person name="Katinka M."/>
            <person name="Vacherie B."/>
            <person name="Biemont C."/>
            <person name="Skalli Z."/>
            <person name="Cattolico L."/>
            <person name="Poulain J."/>
            <person name="De Berardinis V."/>
            <person name="Cruaud C."/>
            <person name="Duprat S."/>
            <person name="Brottier P."/>
            <person name="Coutanceau J.-P."/>
            <person name="Gouzy J."/>
            <person name="Parra G."/>
            <person name="Lardier G."/>
            <person name="Chapple C."/>
            <person name="McKernan K.J."/>
            <person name="McEwan P."/>
            <person name="Bosak S."/>
            <person name="Kellis M."/>
            <person name="Volff J.-N."/>
            <person name="Guigo R."/>
            <person name="Zody M.C."/>
            <person name="Mesirov J."/>
            <person name="Lindblad-Toh K."/>
            <person name="Birren B."/>
            <person name="Nusbaum C."/>
            <person name="Kahn D."/>
            <person name="Robinson-Rechavi M."/>
            <person name="Laudet V."/>
            <person name="Schachter V."/>
            <person name="Quetier F."/>
            <person name="Saurin W."/>
            <person name="Scarpelli C."/>
            <person name="Wincker P."/>
            <person name="Lander E.S."/>
            <person name="Weissenbach J."/>
            <person name="Roest Crollius H."/>
        </authorList>
    </citation>
    <scope>NUCLEOTIDE SEQUENCE [LARGE SCALE GENOMIC DNA]</scope>
</reference>
<proteinExistence type="predicted"/>
<dbReference type="OrthoDB" id="8959246at2759"/>
<feature type="transmembrane region" description="Helical" evidence="2">
    <location>
        <begin position="20"/>
        <end position="39"/>
    </location>
</feature>
<evidence type="ECO:0000256" key="1">
    <source>
        <dbReference type="SAM" id="MobiDB-lite"/>
    </source>
</evidence>
<evidence type="ECO:0000256" key="2">
    <source>
        <dbReference type="SAM" id="Phobius"/>
    </source>
</evidence>
<keyword evidence="2" id="KW-1133">Transmembrane helix</keyword>
<feature type="compositionally biased region" description="Low complexity" evidence="1">
    <location>
        <begin position="91"/>
        <end position="100"/>
    </location>
</feature>
<protein>
    <submittedName>
        <fullName evidence="3">Chromosome undetermined SCAF12471, whole genome shotgun sequence</fullName>
    </submittedName>
</protein>
<reference evidence="3" key="2">
    <citation type="submission" date="2004-02" db="EMBL/GenBank/DDBJ databases">
        <authorList>
            <consortium name="Genoscope"/>
            <consortium name="Whitehead Institute Centre for Genome Research"/>
        </authorList>
    </citation>
    <scope>NUCLEOTIDE SEQUENCE</scope>
</reference>
<evidence type="ECO:0000313" key="3">
    <source>
        <dbReference type="EMBL" id="CAF94699.1"/>
    </source>
</evidence>